<comment type="catalytic activity">
    <reaction evidence="1">
        <text>a uridine in mRNA = a pseudouridine in mRNA</text>
        <dbReference type="Rhea" id="RHEA:56644"/>
        <dbReference type="Rhea" id="RHEA-COMP:14658"/>
        <dbReference type="Rhea" id="RHEA-COMP:14659"/>
        <dbReference type="ChEBI" id="CHEBI:65314"/>
        <dbReference type="ChEBI" id="CHEBI:65315"/>
    </reaction>
</comment>
<evidence type="ECO:0000313" key="5">
    <source>
        <dbReference type="RefSeq" id="XP_033313109.1"/>
    </source>
</evidence>
<evidence type="ECO:0000256" key="1">
    <source>
        <dbReference type="ARBA" id="ARBA00001166"/>
    </source>
</evidence>
<comment type="similarity">
    <text evidence="2">Belongs to the pseudouridine synthase RluA family.</text>
</comment>
<gene>
    <name evidence="5" type="primary">LOC117212401</name>
</gene>
<proteinExistence type="inferred from homology"/>
<protein>
    <submittedName>
        <fullName evidence="5">Mitochondrial RNA pseudouridine synthase rpusd4-like isoform X1</fullName>
    </submittedName>
</protein>
<dbReference type="Proteomes" id="UP000515164">
    <property type="component" value="Unplaced"/>
</dbReference>
<dbReference type="SUPFAM" id="SSF55120">
    <property type="entry name" value="Pseudouridine synthase"/>
    <property type="match status" value="1"/>
</dbReference>
<keyword evidence="3" id="KW-0413">Isomerase</keyword>
<dbReference type="GO" id="GO:0003723">
    <property type="term" value="F:RNA binding"/>
    <property type="evidence" value="ECO:0007669"/>
    <property type="project" value="InterPro"/>
</dbReference>
<dbReference type="Gene3D" id="3.30.2350.10">
    <property type="entry name" value="Pseudouridine synthase"/>
    <property type="match status" value="1"/>
</dbReference>
<dbReference type="GO" id="GO:0009982">
    <property type="term" value="F:pseudouridine synthase activity"/>
    <property type="evidence" value="ECO:0007669"/>
    <property type="project" value="InterPro"/>
</dbReference>
<accession>A0A6P8MWR4</accession>
<dbReference type="KEGG" id="bbif:117212401"/>
<dbReference type="InterPro" id="IPR020103">
    <property type="entry name" value="PsdUridine_synth_cat_dom_sf"/>
</dbReference>
<sequence>MLTLITRSYALKCAYTATSCRKILKRNYMENHPYKHIHPWKSFRQFSDDLLNNIVYNKGNTLNINLYLQVSNFNFDFIDGLVVLNKPYGIRRKSPNTSTIHIRNNLPNGVDYTLNDALPYIAKQLNYLNLTIVRCPEMYMSGITLLAADERVHHAIELACARSHFQTNTYWIITVGIPKQLKGQTRLGMKVISNPEFKHRKIILTSSWSHNEEKYRKIKLLKTQYEVLSNSTLNLCSLIELKSSTHSKNALRVFATTYLYAPILGDNIYASRIQKIGNTYVRVDPFLSSPGLPKLDIRLLRLLNVRHNQQEIIPAHIHLKSVVLPQFFGETLTIEAPLMPPFDWTCKQLDFKYLMPIMSYKSQTAL</sequence>
<name>A0A6P8MWR4_9HYME</name>
<evidence type="ECO:0000313" key="4">
    <source>
        <dbReference type="Proteomes" id="UP000515164"/>
    </source>
</evidence>
<evidence type="ECO:0000256" key="3">
    <source>
        <dbReference type="ARBA" id="ARBA00023235"/>
    </source>
</evidence>
<dbReference type="AlphaFoldDB" id="A0A6P8MWR4"/>
<dbReference type="GO" id="GO:0001522">
    <property type="term" value="P:pseudouridine synthesis"/>
    <property type="evidence" value="ECO:0007669"/>
    <property type="project" value="InterPro"/>
</dbReference>
<evidence type="ECO:0000256" key="2">
    <source>
        <dbReference type="ARBA" id="ARBA00010876"/>
    </source>
</evidence>
<organism evidence="4 5">
    <name type="scientific">Bombus bifarius</name>
    <dbReference type="NCBI Taxonomy" id="103933"/>
    <lineage>
        <taxon>Eukaryota</taxon>
        <taxon>Metazoa</taxon>
        <taxon>Ecdysozoa</taxon>
        <taxon>Arthropoda</taxon>
        <taxon>Hexapoda</taxon>
        <taxon>Insecta</taxon>
        <taxon>Pterygota</taxon>
        <taxon>Neoptera</taxon>
        <taxon>Endopterygota</taxon>
        <taxon>Hymenoptera</taxon>
        <taxon>Apocrita</taxon>
        <taxon>Aculeata</taxon>
        <taxon>Apoidea</taxon>
        <taxon>Anthophila</taxon>
        <taxon>Apidae</taxon>
        <taxon>Bombus</taxon>
        <taxon>Pyrobombus</taxon>
    </lineage>
</organism>
<dbReference type="RefSeq" id="XP_033313109.1">
    <property type="nucleotide sequence ID" value="XM_033457218.1"/>
</dbReference>
<dbReference type="InterPro" id="IPR050188">
    <property type="entry name" value="RluA_PseudoU_synthase"/>
</dbReference>
<keyword evidence="4" id="KW-1185">Reference proteome</keyword>
<dbReference type="PANTHER" id="PTHR21600:SF83">
    <property type="entry name" value="PSEUDOURIDYLATE SYNTHASE RPUSD4, MITOCHONDRIAL"/>
    <property type="match status" value="1"/>
</dbReference>
<dbReference type="GeneID" id="117212401"/>
<reference evidence="5" key="1">
    <citation type="submission" date="2025-08" db="UniProtKB">
        <authorList>
            <consortium name="RefSeq"/>
        </authorList>
    </citation>
    <scope>IDENTIFICATION</scope>
    <source>
        <tissue evidence="5">Muscle</tissue>
    </source>
</reference>
<dbReference type="PANTHER" id="PTHR21600">
    <property type="entry name" value="MITOCHONDRIAL RNA PSEUDOURIDINE SYNTHASE"/>
    <property type="match status" value="1"/>
</dbReference>